<evidence type="ECO:0000313" key="2">
    <source>
        <dbReference type="EMBL" id="MCJ0824984.1"/>
    </source>
</evidence>
<keyword evidence="1" id="KW-0732">Signal</keyword>
<protein>
    <submittedName>
        <fullName evidence="2">Uncharacterized protein</fullName>
    </submittedName>
</protein>
<comment type="caution">
    <text evidence="2">The sequence shown here is derived from an EMBL/GenBank/DDBJ whole genome shotgun (WGS) entry which is preliminary data.</text>
</comment>
<feature type="chain" id="PRO_5045445637" evidence="1">
    <location>
        <begin position="23"/>
        <end position="278"/>
    </location>
</feature>
<evidence type="ECO:0000313" key="3">
    <source>
        <dbReference type="Proteomes" id="UP001165423"/>
    </source>
</evidence>
<organism evidence="2 3">
    <name type="scientific">Cognatiluteimonas sedimenti</name>
    <dbReference type="NCBI Taxonomy" id="2927791"/>
    <lineage>
        <taxon>Bacteria</taxon>
        <taxon>Pseudomonadati</taxon>
        <taxon>Pseudomonadota</taxon>
        <taxon>Gammaproteobacteria</taxon>
        <taxon>Lysobacterales</taxon>
        <taxon>Lysobacteraceae</taxon>
        <taxon>Cognatiluteimonas</taxon>
    </lineage>
</organism>
<proteinExistence type="predicted"/>
<dbReference type="EMBL" id="JALGCL010000001">
    <property type="protein sequence ID" value="MCJ0824984.1"/>
    <property type="molecule type" value="Genomic_DNA"/>
</dbReference>
<keyword evidence="3" id="KW-1185">Reference proteome</keyword>
<name>A0ABT0A1X7_9GAMM</name>
<evidence type="ECO:0000256" key="1">
    <source>
        <dbReference type="SAM" id="SignalP"/>
    </source>
</evidence>
<dbReference type="PROSITE" id="PS51257">
    <property type="entry name" value="PROKAR_LIPOPROTEIN"/>
    <property type="match status" value="1"/>
</dbReference>
<feature type="signal peptide" evidence="1">
    <location>
        <begin position="1"/>
        <end position="22"/>
    </location>
</feature>
<dbReference type="Proteomes" id="UP001165423">
    <property type="component" value="Unassembled WGS sequence"/>
</dbReference>
<reference evidence="2 3" key="1">
    <citation type="submission" date="2022-03" db="EMBL/GenBank/DDBJ databases">
        <title>Luteimonas soily sp. nov., a novel bacterium isolated from the soil.</title>
        <authorList>
            <person name="Zhang X."/>
        </authorList>
    </citation>
    <scope>NUCLEOTIDE SEQUENCE [LARGE SCALE GENOMIC DNA]</scope>
    <source>
        <strain evidence="2 3">50</strain>
    </source>
</reference>
<sequence length="278" mass="28957">MPRLPALACTFLLAACATLACRADAAATATGDAWGVRVLGSGAQRNIESLSEINAGKPARAQPPATRVVARRALGDASVQLLADAPSARVLQAPDAAFGPELDKAVEWLQKLRPRGQPPARIVLTLVEDSYHLRTRRSHPGADALVVDLVMALPASGAVAPSTAVGKALAVALHEASHAYAALLPPGKAPSRRDDEYRASLVESCYLVDTLRASDTLQLAPRTAADAGEYFVTAQSRDAGRDVVAELVRAAGGGHVRGNDNVAMLGLDLACAVRLAQR</sequence>
<dbReference type="RefSeq" id="WP_243319190.1">
    <property type="nucleotide sequence ID" value="NZ_JALGCL010000001.1"/>
</dbReference>
<gene>
    <name evidence="2" type="ORF">MQC88_03245</name>
</gene>
<accession>A0ABT0A1X7</accession>